<dbReference type="GeneID" id="39593364"/>
<protein>
    <recommendedName>
        <fullName evidence="7">Nucleoporin</fullName>
    </recommendedName>
</protein>
<dbReference type="RefSeq" id="XP_028475195.1">
    <property type="nucleotide sequence ID" value="XM_028624123.1"/>
</dbReference>
<keyword evidence="3" id="KW-0813">Transport</keyword>
<dbReference type="OrthoDB" id="2019644at2759"/>
<organism evidence="5 6">
    <name type="scientific">Apiotrichum porosum</name>
    <dbReference type="NCBI Taxonomy" id="105984"/>
    <lineage>
        <taxon>Eukaryota</taxon>
        <taxon>Fungi</taxon>
        <taxon>Dikarya</taxon>
        <taxon>Basidiomycota</taxon>
        <taxon>Agaricomycotina</taxon>
        <taxon>Tremellomycetes</taxon>
        <taxon>Trichosporonales</taxon>
        <taxon>Trichosporonaceae</taxon>
        <taxon>Apiotrichum</taxon>
    </lineage>
</organism>
<dbReference type="Proteomes" id="UP000279236">
    <property type="component" value="Unassembled WGS sequence"/>
</dbReference>
<dbReference type="GO" id="GO:0044611">
    <property type="term" value="C:nuclear pore inner ring"/>
    <property type="evidence" value="ECO:0007669"/>
    <property type="project" value="TreeGrafter"/>
</dbReference>
<evidence type="ECO:0000313" key="6">
    <source>
        <dbReference type="Proteomes" id="UP000279236"/>
    </source>
</evidence>
<dbReference type="Pfam" id="PF11894">
    <property type="entry name" value="Nup192"/>
    <property type="match status" value="1"/>
</dbReference>
<evidence type="ECO:0000256" key="3">
    <source>
        <dbReference type="ARBA" id="ARBA00022448"/>
    </source>
</evidence>
<dbReference type="GO" id="GO:0006999">
    <property type="term" value="P:nuclear pore organization"/>
    <property type="evidence" value="ECO:0007669"/>
    <property type="project" value="TreeGrafter"/>
</dbReference>
<gene>
    <name evidence="5" type="ORF">EHS24_008821</name>
</gene>
<dbReference type="InterPro" id="IPR021827">
    <property type="entry name" value="Nup186/Nup192/Nup205"/>
</dbReference>
<comment type="subcellular location">
    <subcellularLocation>
        <location evidence="1">Nucleus</location>
    </subcellularLocation>
</comment>
<dbReference type="PANTHER" id="PTHR31344">
    <property type="entry name" value="NUCLEAR PORE COMPLEX PROTEIN NUP205"/>
    <property type="match status" value="1"/>
</dbReference>
<reference evidence="5 6" key="1">
    <citation type="submission" date="2018-11" db="EMBL/GenBank/DDBJ databases">
        <title>Genome sequence of Apiotrichum porosum DSM 27194.</title>
        <authorList>
            <person name="Aliyu H."/>
            <person name="Gorte O."/>
            <person name="Ochsenreither K."/>
        </authorList>
    </citation>
    <scope>NUCLEOTIDE SEQUENCE [LARGE SCALE GENOMIC DNA]</scope>
    <source>
        <strain evidence="5 6">DSM 27194</strain>
    </source>
</reference>
<sequence>MSRLPLAQWDPSLFTELQTLLALVATQPTTSLVRRLFTKLDEARPWILALTALPTPNEEDKKFISASPIATPDGAEVRITDELLVTTNTIADNLNVSHLLAAILALRAVQARPRFPSRSDPEIAVYVLHEALQALLDFVKELLRLTVGPEAEAGEPFDDLRVWVYDLLDDKGAGGYVGDVVTDQIDAIQARLATLVRSQASGAALELVNFRVAALRGEQNRLAGILDTLAISGLLKVSQVVKIVKSLKKCTRPDAVAASVLAAFFAATPPIDSFKEDVQDARIETVAAYVTNGKLNSVVTNIIFGETFAVEPIREALRVHWSLYLTAALAEEPSLQTSVGIEPGSVEKQLYDGVAAGAFQFIAGLVNQLHATPEDPTYALASRSDADNDQFLLNQLDTLVHNLARKRGFVRIIKNREEDTSLRRSSQAPPSANYQAFLSLIAAVYTNLPPDSAGKLWDETQFTGVAFDLRSMYPAQPFWDMINAISVGPACATKCYEKLKDTRLSWQSLFKFFEHYVEIMPHFVETVKTNRQTSSEPMQEDEFLVAQGWTKLLATIVGDSALARGALLTQPKPHPIQTLFAFVNCDIPADLKATVFEAITAFVKRRGDSTDDDVVARAVTAYESISFADPTMEVREGTRLPQSIGWISRMEYNEQEVGAYPLTRAYIGFLTALIPSDKPKVNNALRRGAIYIIDYVVERVLVGIRQTSNQKEYFEVLDSVLAFFERAIQCFDLTDLLTPARGTAQALADQPGFLVLLRLLSDPAVFAPLANVVDHANLLAGSRPKVVTECLGHVLRLYHRILDVQLVFSDVLLLTLQSSSGFKRPLGFQSIDQYLLSHLSNVTAIALLVGDDDLAVSFVALKIIYALAQSPLFSSTDVFRGEYSKAMNRLAGIIDASDESLRIAQAFCIRLEAEGEDLAPEEVEAEAKKVLRGDESSDSLPVVIRSTILDLLVDGTAESSSPNIAHFLLGFDFRARELGLQDPRSPSSRLSCLGVILEQLNTTPPMIQLHPVLAAKCAQLIHQLFANTVTGPTTMSYAESYHAFPARQLEMLPRTCPTATREVPGMGVAATYTDTVETSAGTLVAYLDFERYILASVALQTFAFEGHGASSEFVAALLLSDEGDEDDDQRPPLLIDLVSTVDITFTETDAGDASQSKVLEFYSGFQFDSFKRPDSEWFDLEMLSRALRSHRRQLERQGAVIPGTSADAMAAEADYILRRLAIKNRETDIAIAKGSFFTAWNEALKVSLAMLFHYVPEDRQEVLIFELLDAVLDRLNTDLAPGVLEILSEAVLVSFTTLANLLSSHDATNLPIDRLSTTLLKVVDGAVRPGTTETARGNLYAAVSQYLQLVPADAESALHKATVAALSARKDRFVSVLCRDAMDMRDVWKTECFSLLAAVVSLGDRGLVSPLTQGGFLAQFVRSVKDREMALQECLSPEPENLHAFWVYETKVAFLTAYAATAKGADDLVEAGVFQTFAMCGFITVQPFSEDVLDDTIASETVHRQHHVLIAALQLLVRVLSSPTRSGPAHALSFLNAHRESFLVLLRENQAYVTPTGIDESRLIVGLMCLIVPKVSAKDLREPSAFGAFHFAVLSLAARFFDRSWVDSLHDADPADGDSVDTQAKVLALNQVIIAYLCATTVGLKAGQGSPVLVLGAARPSGTKYIGSAPSLPQAVELVADLAEAATDVGAAYDDVADKLEAGEEVSVPGLEADTIEELQAAFSARIGAIYNMIESLLLLIWRHMLYYATDAAGESVRPDTLSLSFSTAALATNPYAQSTAGQTNLKALERVAASLRGVLDRLDDVESISGGGSGKKEDAYGAMLVRRLRELCAGLIGE</sequence>
<evidence type="ECO:0000256" key="2">
    <source>
        <dbReference type="ARBA" id="ARBA00005892"/>
    </source>
</evidence>
<name>A0A427XN76_9TREE</name>
<evidence type="ECO:0008006" key="7">
    <source>
        <dbReference type="Google" id="ProtNLM"/>
    </source>
</evidence>
<dbReference type="STRING" id="105984.A0A427XN76"/>
<evidence type="ECO:0000256" key="4">
    <source>
        <dbReference type="ARBA" id="ARBA00023242"/>
    </source>
</evidence>
<comment type="similarity">
    <text evidence="2">Belongs to the NUP186/NUP192/NUP205 family.</text>
</comment>
<keyword evidence="6" id="KW-1185">Reference proteome</keyword>
<dbReference type="GO" id="GO:0017056">
    <property type="term" value="F:structural constituent of nuclear pore"/>
    <property type="evidence" value="ECO:0007669"/>
    <property type="project" value="TreeGrafter"/>
</dbReference>
<comment type="caution">
    <text evidence="5">The sequence shown here is derived from an EMBL/GenBank/DDBJ whole genome shotgun (WGS) entry which is preliminary data.</text>
</comment>
<accession>A0A427XN76</accession>
<dbReference type="PANTHER" id="PTHR31344:SF0">
    <property type="entry name" value="NUCLEAR PORE COMPLEX PROTEIN NUP205"/>
    <property type="match status" value="1"/>
</dbReference>
<dbReference type="EMBL" id="RSCE01000008">
    <property type="protein sequence ID" value="RSH80248.1"/>
    <property type="molecule type" value="Genomic_DNA"/>
</dbReference>
<keyword evidence="4" id="KW-0539">Nucleus</keyword>
<evidence type="ECO:0000313" key="5">
    <source>
        <dbReference type="EMBL" id="RSH80248.1"/>
    </source>
</evidence>
<proteinExistence type="inferred from homology"/>
<evidence type="ECO:0000256" key="1">
    <source>
        <dbReference type="ARBA" id="ARBA00004123"/>
    </source>
</evidence>